<dbReference type="KEGG" id="ahal:FTX54_001050"/>
<dbReference type="RefSeq" id="WP_147804529.1">
    <property type="nucleotide sequence ID" value="NZ_CP144914.1"/>
</dbReference>
<dbReference type="EMBL" id="CP144914">
    <property type="protein sequence ID" value="WWD80188.1"/>
    <property type="molecule type" value="Genomic_DNA"/>
</dbReference>
<dbReference type="PROSITE" id="PS51257">
    <property type="entry name" value="PROKAR_LIPOPROTEIN"/>
    <property type="match status" value="1"/>
</dbReference>
<dbReference type="Proteomes" id="UP000321816">
    <property type="component" value="Chromosome"/>
</dbReference>
<keyword evidence="2" id="KW-1185">Reference proteome</keyword>
<accession>A0A5C7F4N6</accession>
<name>A0A5C7F4N6_9BACI</name>
<evidence type="ECO:0000313" key="2">
    <source>
        <dbReference type="Proteomes" id="UP000321816"/>
    </source>
</evidence>
<dbReference type="OrthoDB" id="2950065at2"/>
<dbReference type="AlphaFoldDB" id="A0A5C7F4N6"/>
<organism evidence="1 2">
    <name type="scientific">Alkalicoccus halolimnae</name>
    <dbReference type="NCBI Taxonomy" id="1667239"/>
    <lineage>
        <taxon>Bacteria</taxon>
        <taxon>Bacillati</taxon>
        <taxon>Bacillota</taxon>
        <taxon>Bacilli</taxon>
        <taxon>Bacillales</taxon>
        <taxon>Bacillaceae</taxon>
        <taxon>Alkalicoccus</taxon>
    </lineage>
</organism>
<protein>
    <submittedName>
        <fullName evidence="1">Uncharacterized protein</fullName>
    </submittedName>
</protein>
<reference evidence="1 2" key="1">
    <citation type="submission" date="2024-01" db="EMBL/GenBank/DDBJ databases">
        <title>Complete Genome Sequence of Alkalicoccus halolimnae BZ-SZ-XJ29T, a Moderately Halophilic Bacterium Isolated from a Salt Lake.</title>
        <authorList>
            <person name="Zhao B."/>
        </authorList>
    </citation>
    <scope>NUCLEOTIDE SEQUENCE [LARGE SCALE GENOMIC DNA]</scope>
    <source>
        <strain evidence="1 2">BZ-SZ-XJ29</strain>
    </source>
</reference>
<proteinExistence type="predicted"/>
<sequence>MRVCVILLFFLLAGCGGGNEEYKISGKSIGAEETENLFTVFIEDNLGGNELTSVRNSTFDAEAYEVEAYNVLVSEDTVIKVKETGEETAFRESGLGINVGQSVEVQVEGDFTPEKQGDRDGYIMRDRSFLPVYEAEEVLVAELEFENLHHYVVNNLLSSFGEGNLVLIVSEEGSEAWNDFRAQREHYHQELSAYGSGRKWIGVQEFPASSYESFNPPQEYDTYPVYLIYSGLGLVEMETEWDGVVEYFRENS</sequence>
<gene>
    <name evidence="1" type="ORF">FTX54_001050</name>
</gene>
<evidence type="ECO:0000313" key="1">
    <source>
        <dbReference type="EMBL" id="WWD80188.1"/>
    </source>
</evidence>